<evidence type="ECO:0000313" key="3">
    <source>
        <dbReference type="Proteomes" id="UP000217065"/>
    </source>
</evidence>
<sequence length="392" mass="45200">MPNLASIYGKRFQNYFIELQRYMQFIISGHIAVVLLFVIGAAGYSYSQWLQAPPEDFPAFLVSAVVLTLIVVPNRPALLLKQADHYFFLPMEQQMRTYLRPALRWSELIVIVRSLVVMVVTIPLLTRVGALSSSILIGLALLVIVLAIWNVRSKFYAFWAHDQVSGLDFLIRIGVVFGTFYFFLSSNWFIAGLFGVVAVIYYIVMLNKSHVPFPFDRMIDMEQQRMQRFYQFANYFTEVPHVRSKVSRRAWLDGLLSKENMHQFLIARSFVRKDELFYMWLRLAVLLALVPFLSFTYVVAGLLVVFSFAIAIQTHQGLLFNQIFRMDMLYPQPEVSKQQVVMKFARMVSYAPLVLGAVVACLFHEPVLIVVAVVAAVVSIEWYFVRKKKQPD</sequence>
<keyword evidence="1" id="KW-1133">Transmembrane helix</keyword>
<feature type="transmembrane region" description="Helical" evidence="1">
    <location>
        <begin position="21"/>
        <end position="45"/>
    </location>
</feature>
<dbReference type="OrthoDB" id="2447941at2"/>
<keyword evidence="1" id="KW-0472">Membrane</keyword>
<feature type="transmembrane region" description="Helical" evidence="1">
    <location>
        <begin position="131"/>
        <end position="152"/>
    </location>
</feature>
<name>A0A264W645_9BACL</name>
<accession>A0A264W645</accession>
<feature type="transmembrane region" description="Helical" evidence="1">
    <location>
        <begin position="164"/>
        <end position="183"/>
    </location>
</feature>
<keyword evidence="3" id="KW-1185">Reference proteome</keyword>
<proteinExistence type="predicted"/>
<organism evidence="2 3">
    <name type="scientific">Tetzosporium hominis</name>
    <dbReference type="NCBI Taxonomy" id="2020506"/>
    <lineage>
        <taxon>Bacteria</taxon>
        <taxon>Bacillati</taxon>
        <taxon>Bacillota</taxon>
        <taxon>Bacilli</taxon>
        <taxon>Bacillales</taxon>
        <taxon>Caryophanaceae</taxon>
        <taxon>Tetzosporium</taxon>
    </lineage>
</organism>
<dbReference type="RefSeq" id="WP_094941429.1">
    <property type="nucleotide sequence ID" value="NZ_NOKQ01000134.1"/>
</dbReference>
<feature type="transmembrane region" description="Helical" evidence="1">
    <location>
        <begin position="340"/>
        <end position="360"/>
    </location>
</feature>
<evidence type="ECO:0000256" key="1">
    <source>
        <dbReference type="SAM" id="Phobius"/>
    </source>
</evidence>
<evidence type="ECO:0000313" key="2">
    <source>
        <dbReference type="EMBL" id="OZS79050.1"/>
    </source>
</evidence>
<dbReference type="EMBL" id="NOKQ01000134">
    <property type="protein sequence ID" value="OZS79050.1"/>
    <property type="molecule type" value="Genomic_DNA"/>
</dbReference>
<feature type="transmembrane region" description="Helical" evidence="1">
    <location>
        <begin position="299"/>
        <end position="320"/>
    </location>
</feature>
<dbReference type="Pfam" id="PF05975">
    <property type="entry name" value="EcsB"/>
    <property type="match status" value="1"/>
</dbReference>
<comment type="caution">
    <text evidence="2">The sequence shown here is derived from an EMBL/GenBank/DDBJ whole genome shotgun (WGS) entry which is preliminary data.</text>
</comment>
<reference evidence="2 3" key="1">
    <citation type="submission" date="2017-07" db="EMBL/GenBank/DDBJ databases">
        <title>Tetzosporium hominis gen.nov. sp.nov.</title>
        <authorList>
            <person name="Tetz G."/>
            <person name="Tetz V."/>
        </authorList>
    </citation>
    <scope>NUCLEOTIDE SEQUENCE [LARGE SCALE GENOMIC DNA]</scope>
    <source>
        <strain evidence="2 3">VT-49</strain>
    </source>
</reference>
<feature type="transmembrane region" description="Helical" evidence="1">
    <location>
        <begin position="101"/>
        <end position="125"/>
    </location>
</feature>
<gene>
    <name evidence="2" type="ORF">CF394_01110</name>
</gene>
<dbReference type="GO" id="GO:0016020">
    <property type="term" value="C:membrane"/>
    <property type="evidence" value="ECO:0007669"/>
    <property type="project" value="InterPro"/>
</dbReference>
<dbReference type="PIRSF" id="PIRSF037259">
    <property type="entry name" value="EcsB_ABC"/>
    <property type="match status" value="1"/>
</dbReference>
<feature type="transmembrane region" description="Helical" evidence="1">
    <location>
        <begin position="189"/>
        <end position="207"/>
    </location>
</feature>
<dbReference type="InterPro" id="IPR010288">
    <property type="entry name" value="EcsB_ABC"/>
</dbReference>
<dbReference type="Proteomes" id="UP000217065">
    <property type="component" value="Unassembled WGS sequence"/>
</dbReference>
<feature type="transmembrane region" description="Helical" evidence="1">
    <location>
        <begin position="276"/>
        <end position="293"/>
    </location>
</feature>
<feature type="transmembrane region" description="Helical" evidence="1">
    <location>
        <begin position="57"/>
        <end position="80"/>
    </location>
</feature>
<feature type="transmembrane region" description="Helical" evidence="1">
    <location>
        <begin position="366"/>
        <end position="385"/>
    </location>
</feature>
<keyword evidence="1" id="KW-0812">Transmembrane</keyword>
<protein>
    <recommendedName>
        <fullName evidence="4">Protein EcsB</fullName>
    </recommendedName>
</protein>
<dbReference type="AlphaFoldDB" id="A0A264W645"/>
<evidence type="ECO:0008006" key="4">
    <source>
        <dbReference type="Google" id="ProtNLM"/>
    </source>
</evidence>